<dbReference type="PANTHER" id="PTHR33146">
    <property type="entry name" value="ENDONUCLEASE 4"/>
    <property type="match status" value="1"/>
</dbReference>
<gene>
    <name evidence="8" type="ORF">B0T16DRAFT_21117</name>
</gene>
<dbReference type="AlphaFoldDB" id="A0AA40D0I8"/>
<comment type="caution">
    <text evidence="8">The sequence shown here is derived from an EMBL/GenBank/DDBJ whole genome shotgun (WGS) entry which is preliminary data.</text>
</comment>
<evidence type="ECO:0000256" key="4">
    <source>
        <dbReference type="ARBA" id="ARBA00022759"/>
    </source>
</evidence>
<dbReference type="InterPro" id="IPR008947">
    <property type="entry name" value="PLipase_C/P1_nuclease_dom_sf"/>
</dbReference>
<name>A0AA40D0I8_9PEZI</name>
<evidence type="ECO:0000313" key="9">
    <source>
        <dbReference type="Proteomes" id="UP001174936"/>
    </source>
</evidence>
<evidence type="ECO:0000256" key="1">
    <source>
        <dbReference type="ARBA" id="ARBA00009547"/>
    </source>
</evidence>
<dbReference type="PANTHER" id="PTHR33146:SF26">
    <property type="entry name" value="ENDONUCLEASE 4"/>
    <property type="match status" value="1"/>
</dbReference>
<comment type="similarity">
    <text evidence="1">Belongs to the nuclease type I family.</text>
</comment>
<keyword evidence="9" id="KW-1185">Reference proteome</keyword>
<evidence type="ECO:0000313" key="8">
    <source>
        <dbReference type="EMBL" id="KAK0655864.1"/>
    </source>
</evidence>
<keyword evidence="3" id="KW-0479">Metal-binding</keyword>
<dbReference type="GO" id="GO:0006308">
    <property type="term" value="P:DNA catabolic process"/>
    <property type="evidence" value="ECO:0007669"/>
    <property type="project" value="InterPro"/>
</dbReference>
<evidence type="ECO:0000256" key="5">
    <source>
        <dbReference type="ARBA" id="ARBA00022801"/>
    </source>
</evidence>
<sequence length="333" mass="36350">MKLSSVVAIAAGCRSAAAWGGMFNPNLRPRLSCQRQQTYTQTNKTRRNATKTTHAGFGHITVAYIASNFVSSDTASYFQGLLHNSTEDYLAGVASWADSVRYTKWGRFSANFHFIDAKDDPPRSCGIVMARDCKADGCVVSAIHNYTTRLLDASLPASERAIAAKFVVHFVGDTHQPLHNEDVARGGNGIHVKFNGVDFNLHHVWDSSIAEKLVGGVRRAPYAEARRWADALTAEINTGKFNASRLDWLQDVDLEDPTATALAWASEANAYVCTKVLPEGPEAIRGQELGSEYYEAAAPVVELQIAKAGYRLAAWLDLIAARTKTQQAVMGDL</sequence>
<dbReference type="CDD" id="cd11010">
    <property type="entry name" value="S1-P1_nuclease"/>
    <property type="match status" value="1"/>
</dbReference>
<reference evidence="8" key="1">
    <citation type="submission" date="2023-06" db="EMBL/GenBank/DDBJ databases">
        <title>Genome-scale phylogeny and comparative genomics of the fungal order Sordariales.</title>
        <authorList>
            <consortium name="Lawrence Berkeley National Laboratory"/>
            <person name="Hensen N."/>
            <person name="Bonometti L."/>
            <person name="Westerberg I."/>
            <person name="Brannstrom I.O."/>
            <person name="Guillou S."/>
            <person name="Cros-Aarteil S."/>
            <person name="Calhoun S."/>
            <person name="Haridas S."/>
            <person name="Kuo A."/>
            <person name="Mondo S."/>
            <person name="Pangilinan J."/>
            <person name="Riley R."/>
            <person name="Labutti K."/>
            <person name="Andreopoulos B."/>
            <person name="Lipzen A."/>
            <person name="Chen C."/>
            <person name="Yanf M."/>
            <person name="Daum C."/>
            <person name="Ng V."/>
            <person name="Clum A."/>
            <person name="Steindorff A."/>
            <person name="Ohm R."/>
            <person name="Martin F."/>
            <person name="Silar P."/>
            <person name="Natvig D."/>
            <person name="Lalanne C."/>
            <person name="Gautier V."/>
            <person name="Ament-Velasquez S.L."/>
            <person name="Kruys A."/>
            <person name="Hutchinson M.I."/>
            <person name="Powell A.J."/>
            <person name="Barry K."/>
            <person name="Miller A.N."/>
            <person name="Grigoriev I.V."/>
            <person name="Debuchy R."/>
            <person name="Gladieux P."/>
            <person name="Thoren M.H."/>
            <person name="Johannesson H."/>
        </authorList>
    </citation>
    <scope>NUCLEOTIDE SEQUENCE</scope>
    <source>
        <strain evidence="8">SMH2532-1</strain>
    </source>
</reference>
<dbReference type="GO" id="GO:0016788">
    <property type="term" value="F:hydrolase activity, acting on ester bonds"/>
    <property type="evidence" value="ECO:0007669"/>
    <property type="project" value="InterPro"/>
</dbReference>
<dbReference type="Gene3D" id="1.10.575.10">
    <property type="entry name" value="P1 Nuclease"/>
    <property type="match status" value="1"/>
</dbReference>
<accession>A0AA40D0I8</accession>
<evidence type="ECO:0000256" key="3">
    <source>
        <dbReference type="ARBA" id="ARBA00022723"/>
    </source>
</evidence>
<dbReference type="GO" id="GO:0003676">
    <property type="term" value="F:nucleic acid binding"/>
    <property type="evidence" value="ECO:0007669"/>
    <property type="project" value="InterPro"/>
</dbReference>
<dbReference type="GO" id="GO:0004519">
    <property type="term" value="F:endonuclease activity"/>
    <property type="evidence" value="ECO:0007669"/>
    <property type="project" value="UniProtKB-KW"/>
</dbReference>
<keyword evidence="6" id="KW-1015">Disulfide bond</keyword>
<keyword evidence="4" id="KW-0255">Endonuclease</keyword>
<protein>
    <submittedName>
        <fullName evidence="8">S1/P1 nuclease-domain-containing protein</fullName>
    </submittedName>
</protein>
<evidence type="ECO:0000256" key="7">
    <source>
        <dbReference type="ARBA" id="ARBA00023180"/>
    </source>
</evidence>
<evidence type="ECO:0000256" key="2">
    <source>
        <dbReference type="ARBA" id="ARBA00022722"/>
    </source>
</evidence>
<dbReference type="GO" id="GO:0046872">
    <property type="term" value="F:metal ion binding"/>
    <property type="evidence" value="ECO:0007669"/>
    <property type="project" value="UniProtKB-KW"/>
</dbReference>
<dbReference type="Pfam" id="PF02265">
    <property type="entry name" value="S1-P1_nuclease"/>
    <property type="match status" value="1"/>
</dbReference>
<proteinExistence type="inferred from homology"/>
<keyword evidence="2" id="KW-0540">Nuclease</keyword>
<dbReference type="Proteomes" id="UP001174936">
    <property type="component" value="Unassembled WGS sequence"/>
</dbReference>
<organism evidence="8 9">
    <name type="scientific">Cercophora newfieldiana</name>
    <dbReference type="NCBI Taxonomy" id="92897"/>
    <lineage>
        <taxon>Eukaryota</taxon>
        <taxon>Fungi</taxon>
        <taxon>Dikarya</taxon>
        <taxon>Ascomycota</taxon>
        <taxon>Pezizomycotina</taxon>
        <taxon>Sordariomycetes</taxon>
        <taxon>Sordariomycetidae</taxon>
        <taxon>Sordariales</taxon>
        <taxon>Lasiosphaeriaceae</taxon>
        <taxon>Cercophora</taxon>
    </lineage>
</organism>
<keyword evidence="7" id="KW-0325">Glycoprotein</keyword>
<dbReference type="EMBL" id="JAULSV010000001">
    <property type="protein sequence ID" value="KAK0655864.1"/>
    <property type="molecule type" value="Genomic_DNA"/>
</dbReference>
<evidence type="ECO:0000256" key="6">
    <source>
        <dbReference type="ARBA" id="ARBA00023157"/>
    </source>
</evidence>
<dbReference type="SUPFAM" id="SSF48537">
    <property type="entry name" value="Phospholipase C/P1 nuclease"/>
    <property type="match status" value="1"/>
</dbReference>
<keyword evidence="5" id="KW-0378">Hydrolase</keyword>
<dbReference type="InterPro" id="IPR003154">
    <property type="entry name" value="S1/P1nuclease"/>
</dbReference>